<feature type="domain" description="Teneurin-like YD-shell" evidence="2">
    <location>
        <begin position="46"/>
        <end position="334"/>
    </location>
</feature>
<dbReference type="InterPro" id="IPR022385">
    <property type="entry name" value="Rhs_assc_core"/>
</dbReference>
<evidence type="ECO:0000256" key="1">
    <source>
        <dbReference type="ARBA" id="ARBA00022737"/>
    </source>
</evidence>
<dbReference type="InterPro" id="IPR056823">
    <property type="entry name" value="TEN-like_YD-shell"/>
</dbReference>
<proteinExistence type="predicted"/>
<dbReference type="AlphaFoldDB" id="A0A2W5RZV7"/>
<sequence>MIRTTQVVSARSDCRTAPHRRPCLRISPTPPGPQVSAVFGDGFGQTRAYDASYRLTGILDTDLTTALRDISFGYEARNNLTSANDSLIPSNSEVFGYTPREELASASGAYGALAFGYDTVGNRLTQSSGSFSDIYAYPLGSNRLSDITLGSGGSRVFGHDASGNVLSETLGTTTREFEYDAAGRLAVFKSGGLVQATYLYDAMGRQAVRSLTSGPVALHSVFDSEGRRIAEYNEATGALIREYVWNGWEPVAVVEGGNVALVRTDHIGRPVFATDLTGTVVWAASYLPFGGVHVLTGTPIDARFPGQWFQTEAGLHQNWMRDYDPTLGRYLQPDPLGLVDGASLYGYARQNPGRWVDPTGECIGPLAIACAAAAGAAINVAIGALTDVYLGDGCYTWQEAGRDAAVGAAFGGLGRAWGVAGTAAQYGDDFASAIAKSGSAAEGRPIWTLGEGKSASKWAGQMGRRGWTSKQIDEALSLGIKFPAPNRVSPANGATRYIHPRTGRSVVVDNKTGQIIHVGGDGFKY</sequence>
<gene>
    <name evidence="3" type="ORF">DI533_17250</name>
</gene>
<accession>A0A2W5RZV7</accession>
<dbReference type="NCBIfam" id="TIGR01643">
    <property type="entry name" value="YD_repeat_2x"/>
    <property type="match status" value="1"/>
</dbReference>
<comment type="caution">
    <text evidence="3">The sequence shown here is derived from an EMBL/GenBank/DDBJ whole genome shotgun (WGS) entry which is preliminary data.</text>
</comment>
<dbReference type="SUPFAM" id="SSF102824">
    <property type="entry name" value="Colicin D/E5 nuclease domain"/>
    <property type="match status" value="1"/>
</dbReference>
<dbReference type="Pfam" id="PF25023">
    <property type="entry name" value="TEN_YD-shell"/>
    <property type="match status" value="1"/>
</dbReference>
<protein>
    <recommendedName>
        <fullName evidence="2">Teneurin-like YD-shell domain-containing protein</fullName>
    </recommendedName>
</protein>
<dbReference type="NCBIfam" id="TIGR03696">
    <property type="entry name" value="Rhs_assc_core"/>
    <property type="match status" value="1"/>
</dbReference>
<dbReference type="EMBL" id="QFQS01000004">
    <property type="protein sequence ID" value="PZQ96181.1"/>
    <property type="molecule type" value="Genomic_DNA"/>
</dbReference>
<evidence type="ECO:0000259" key="2">
    <source>
        <dbReference type="Pfam" id="PF25023"/>
    </source>
</evidence>
<dbReference type="InterPro" id="IPR050708">
    <property type="entry name" value="T6SS_VgrG/RHS"/>
</dbReference>
<dbReference type="PANTHER" id="PTHR32305:SF15">
    <property type="entry name" value="PROTEIN RHSA-RELATED"/>
    <property type="match status" value="1"/>
</dbReference>
<dbReference type="Gene3D" id="2.180.10.10">
    <property type="entry name" value="RHS repeat-associated core"/>
    <property type="match status" value="1"/>
</dbReference>
<dbReference type="InterPro" id="IPR006530">
    <property type="entry name" value="YD"/>
</dbReference>
<name>A0A2W5RZV7_CERSP</name>
<reference evidence="3 4" key="1">
    <citation type="submission" date="2017-08" db="EMBL/GenBank/DDBJ databases">
        <title>Infants hospitalized years apart are colonized by the same room-sourced microbial strains.</title>
        <authorList>
            <person name="Brooks B."/>
            <person name="Olm M.R."/>
            <person name="Firek B.A."/>
            <person name="Baker R."/>
            <person name="Thomas B.C."/>
            <person name="Morowitz M.J."/>
            <person name="Banfield J.F."/>
        </authorList>
    </citation>
    <scope>NUCLEOTIDE SEQUENCE [LARGE SCALE GENOMIC DNA]</scope>
    <source>
        <strain evidence="3">S2_003_000_R2_11</strain>
    </source>
</reference>
<keyword evidence="1" id="KW-0677">Repeat</keyword>
<evidence type="ECO:0000313" key="4">
    <source>
        <dbReference type="Proteomes" id="UP000248975"/>
    </source>
</evidence>
<organism evidence="3 4">
    <name type="scientific">Cereibacter sphaeroides</name>
    <name type="common">Rhodobacter sphaeroides</name>
    <dbReference type="NCBI Taxonomy" id="1063"/>
    <lineage>
        <taxon>Bacteria</taxon>
        <taxon>Pseudomonadati</taxon>
        <taxon>Pseudomonadota</taxon>
        <taxon>Alphaproteobacteria</taxon>
        <taxon>Rhodobacterales</taxon>
        <taxon>Paracoccaceae</taxon>
        <taxon>Cereibacter</taxon>
    </lineage>
</organism>
<dbReference type="InterPro" id="IPR038234">
    <property type="entry name" value="Colicin_E5_C_sf"/>
</dbReference>
<dbReference type="Gene3D" id="3.30.2310.30">
    <property type="match status" value="1"/>
</dbReference>
<dbReference type="Proteomes" id="UP000248975">
    <property type="component" value="Unassembled WGS sequence"/>
</dbReference>
<dbReference type="PRINTS" id="PR00394">
    <property type="entry name" value="RHSPROTEIN"/>
</dbReference>
<dbReference type="InterPro" id="IPR038233">
    <property type="entry name" value="Colicin_D/E5_nuclease"/>
</dbReference>
<dbReference type="PANTHER" id="PTHR32305">
    <property type="match status" value="1"/>
</dbReference>
<evidence type="ECO:0000313" key="3">
    <source>
        <dbReference type="EMBL" id="PZQ96181.1"/>
    </source>
</evidence>